<dbReference type="PROSITE" id="PS50963">
    <property type="entry name" value="LINK_2"/>
    <property type="match status" value="1"/>
</dbReference>
<dbReference type="InterPro" id="IPR016186">
    <property type="entry name" value="C-type_lectin-like/link_sf"/>
</dbReference>
<dbReference type="Pfam" id="PF00193">
    <property type="entry name" value="Xlink"/>
    <property type="match status" value="1"/>
</dbReference>
<sequence>MDVNMNSIMGVPYQTTYWNEIGTNPVVLLVITVIIIAYYTLFATLGVANGQSASDAAMQAGKGIVFMEVLLWGVFVLLVLINGMTYIFNIDITASIRNLFSATPEIDIIVDPTDLAGDSNDTLSTVPELKLSKQVFHIPDNKYGYEDGKAICKAYGGRLATWKEMDKAFNKGADWCGFGWSDGQMALYPTQYDKWAKLQNIEGHEHDCGRPGINGGYIANPNVRFGVNCYGYKPKITQEEAEAMKLAPLYPSTRRERAFDKKVDYWRDNLPEIQVAPFNYNNWSVI</sequence>
<proteinExistence type="predicted"/>
<evidence type="ECO:0000259" key="3">
    <source>
        <dbReference type="PROSITE" id="PS50963"/>
    </source>
</evidence>
<keyword evidence="1" id="KW-1015">Disulfide bond</keyword>
<feature type="domain" description="Link" evidence="3">
    <location>
        <begin position="132"/>
        <end position="231"/>
    </location>
</feature>
<feature type="transmembrane region" description="Helical" evidence="2">
    <location>
        <begin position="69"/>
        <end position="88"/>
    </location>
</feature>
<accession>A0A6C0LHM6</accession>
<keyword evidence="2" id="KW-1133">Transmembrane helix</keyword>
<keyword evidence="2" id="KW-0472">Membrane</keyword>
<dbReference type="InterPro" id="IPR000538">
    <property type="entry name" value="Link_dom"/>
</dbReference>
<evidence type="ECO:0000256" key="2">
    <source>
        <dbReference type="SAM" id="Phobius"/>
    </source>
</evidence>
<reference evidence="4" key="1">
    <citation type="journal article" date="2020" name="Nature">
        <title>Giant virus diversity and host interactions through global metagenomics.</title>
        <authorList>
            <person name="Schulz F."/>
            <person name="Roux S."/>
            <person name="Paez-Espino D."/>
            <person name="Jungbluth S."/>
            <person name="Walsh D.A."/>
            <person name="Denef V.J."/>
            <person name="McMahon K.D."/>
            <person name="Konstantinidis K.T."/>
            <person name="Eloe-Fadrosh E.A."/>
            <person name="Kyrpides N.C."/>
            <person name="Woyke T."/>
        </authorList>
    </citation>
    <scope>NUCLEOTIDE SEQUENCE</scope>
    <source>
        <strain evidence="4">GVMAG-M-3300027833-11</strain>
    </source>
</reference>
<evidence type="ECO:0000256" key="1">
    <source>
        <dbReference type="ARBA" id="ARBA00023157"/>
    </source>
</evidence>
<dbReference type="GO" id="GO:0005540">
    <property type="term" value="F:hyaluronic acid binding"/>
    <property type="evidence" value="ECO:0007669"/>
    <property type="project" value="InterPro"/>
</dbReference>
<dbReference type="EMBL" id="MN740503">
    <property type="protein sequence ID" value="QHU30043.1"/>
    <property type="molecule type" value="Genomic_DNA"/>
</dbReference>
<dbReference type="SUPFAM" id="SSF56436">
    <property type="entry name" value="C-type lectin-like"/>
    <property type="match status" value="1"/>
</dbReference>
<feature type="transmembrane region" description="Helical" evidence="2">
    <location>
        <begin position="26"/>
        <end position="48"/>
    </location>
</feature>
<evidence type="ECO:0000313" key="4">
    <source>
        <dbReference type="EMBL" id="QHU30043.1"/>
    </source>
</evidence>
<protein>
    <recommendedName>
        <fullName evidence="3">Link domain-containing protein</fullName>
    </recommendedName>
</protein>
<keyword evidence="2" id="KW-0812">Transmembrane</keyword>
<dbReference type="Gene3D" id="3.10.100.10">
    <property type="entry name" value="Mannose-Binding Protein A, subunit A"/>
    <property type="match status" value="1"/>
</dbReference>
<organism evidence="4">
    <name type="scientific">viral metagenome</name>
    <dbReference type="NCBI Taxonomy" id="1070528"/>
    <lineage>
        <taxon>unclassified sequences</taxon>
        <taxon>metagenomes</taxon>
        <taxon>organismal metagenomes</taxon>
    </lineage>
</organism>
<dbReference type="InterPro" id="IPR016187">
    <property type="entry name" value="CTDL_fold"/>
</dbReference>
<dbReference type="GO" id="GO:0007155">
    <property type="term" value="P:cell adhesion"/>
    <property type="evidence" value="ECO:0007669"/>
    <property type="project" value="InterPro"/>
</dbReference>
<name>A0A6C0LHM6_9ZZZZ</name>
<dbReference type="AlphaFoldDB" id="A0A6C0LHM6"/>